<name>A0A336K520_CULSO</name>
<dbReference type="VEuPathDB" id="VectorBase:CSON007397"/>
<dbReference type="PANTHER" id="PTHR31526:SF2">
    <property type="entry name" value="SOSS COMPLEX SUBUNIT C"/>
    <property type="match status" value="1"/>
</dbReference>
<reference evidence="3" key="2">
    <citation type="submission" date="2018-07" db="EMBL/GenBank/DDBJ databases">
        <authorList>
            <person name="Quirk P.G."/>
            <person name="Krulwich T.A."/>
        </authorList>
    </citation>
    <scope>NUCLEOTIDE SEQUENCE</scope>
</reference>
<comment type="similarity">
    <text evidence="1">Belongs to the SOSS-C family.</text>
</comment>
<evidence type="ECO:0000256" key="1">
    <source>
        <dbReference type="ARBA" id="ARBA00007829"/>
    </source>
</evidence>
<dbReference type="AlphaFoldDB" id="A0A336K520"/>
<organism evidence="2">
    <name type="scientific">Culicoides sonorensis</name>
    <name type="common">Biting midge</name>
    <dbReference type="NCBI Taxonomy" id="179676"/>
    <lineage>
        <taxon>Eukaryota</taxon>
        <taxon>Metazoa</taxon>
        <taxon>Ecdysozoa</taxon>
        <taxon>Arthropoda</taxon>
        <taxon>Hexapoda</taxon>
        <taxon>Insecta</taxon>
        <taxon>Pterygota</taxon>
        <taxon>Neoptera</taxon>
        <taxon>Endopterygota</taxon>
        <taxon>Diptera</taxon>
        <taxon>Nematocera</taxon>
        <taxon>Chironomoidea</taxon>
        <taxon>Ceratopogonidae</taxon>
        <taxon>Ceratopogoninae</taxon>
        <taxon>Culicoides</taxon>
        <taxon>Monoculicoides</taxon>
    </lineage>
</organism>
<dbReference type="Pfam" id="PF15925">
    <property type="entry name" value="SOSSC"/>
    <property type="match status" value="1"/>
</dbReference>
<protein>
    <submittedName>
        <fullName evidence="2">CSON007397 protein</fullName>
    </submittedName>
</protein>
<accession>A0A336K520</accession>
<proteinExistence type="inferred from homology"/>
<dbReference type="GO" id="GO:0005654">
    <property type="term" value="C:nucleoplasm"/>
    <property type="evidence" value="ECO:0007669"/>
    <property type="project" value="TreeGrafter"/>
</dbReference>
<dbReference type="GO" id="GO:0070876">
    <property type="term" value="C:SOSS complex"/>
    <property type="evidence" value="ECO:0007669"/>
    <property type="project" value="InterPro"/>
</dbReference>
<evidence type="ECO:0000313" key="2">
    <source>
        <dbReference type="EMBL" id="SSW97783.1"/>
    </source>
</evidence>
<evidence type="ECO:0000313" key="3">
    <source>
        <dbReference type="EMBL" id="SSX18169.1"/>
    </source>
</evidence>
<reference evidence="2" key="1">
    <citation type="submission" date="2018-04" db="EMBL/GenBank/DDBJ databases">
        <authorList>
            <person name="Go L.Y."/>
            <person name="Mitchell J.A."/>
        </authorList>
    </citation>
    <scope>NUCLEOTIDE SEQUENCE</scope>
    <source>
        <tissue evidence="2">Whole organism</tissue>
    </source>
</reference>
<dbReference type="EMBL" id="UFQS01000027">
    <property type="protein sequence ID" value="SSW97783.1"/>
    <property type="molecule type" value="Genomic_DNA"/>
</dbReference>
<sequence length="111" mass="12028">MAFPTISAQQELQTKKILEDLQLKKKLLLSNNSNNSMPQYNPQVAGTGNQVQEVVNNSSPARTALQQAQAVSFGYFVGQDSSFGNLFLPVLPRFDSNPATTQAPITGTVTK</sequence>
<dbReference type="GO" id="GO:0006281">
    <property type="term" value="P:DNA repair"/>
    <property type="evidence" value="ECO:0007669"/>
    <property type="project" value="InterPro"/>
</dbReference>
<dbReference type="PANTHER" id="PTHR31526">
    <property type="entry name" value="SOSS COMPLEX SUBUNIT C"/>
    <property type="match status" value="1"/>
</dbReference>
<dbReference type="InterPro" id="IPR031821">
    <property type="entry name" value="SOSSC"/>
</dbReference>
<dbReference type="EMBL" id="UFQT01000027">
    <property type="protein sequence ID" value="SSX18169.1"/>
    <property type="molecule type" value="Genomic_DNA"/>
</dbReference>
<gene>
    <name evidence="2" type="primary">CSON007397</name>
</gene>